<dbReference type="GO" id="GO:0006633">
    <property type="term" value="P:fatty acid biosynthetic process"/>
    <property type="evidence" value="ECO:0007669"/>
    <property type="project" value="TreeGrafter"/>
</dbReference>
<dbReference type="Proteomes" id="UP000281647">
    <property type="component" value="Unassembled WGS sequence"/>
</dbReference>
<dbReference type="PANTHER" id="PTHR43437">
    <property type="entry name" value="HYDROXYACYL-THIOESTER DEHYDRATASE TYPE 2, MITOCHONDRIAL-RELATED"/>
    <property type="match status" value="1"/>
</dbReference>
<evidence type="ECO:0000313" key="3">
    <source>
        <dbReference type="Proteomes" id="UP000281647"/>
    </source>
</evidence>
<comment type="caution">
    <text evidence="2">The sequence shown here is derived from an EMBL/GenBank/DDBJ whole genome shotgun (WGS) entry which is preliminary data.</text>
</comment>
<dbReference type="RefSeq" id="WP_128627723.1">
    <property type="nucleotide sequence ID" value="NZ_RKST01000017.1"/>
</dbReference>
<proteinExistence type="predicted"/>
<reference evidence="2 3" key="1">
    <citation type="submission" date="2018-11" db="EMBL/GenBank/DDBJ databases">
        <title>Pseudaminobacter arsenicus sp. nov., an arsenic-resistant bacterium isolated from arsenic-rich aquifers.</title>
        <authorList>
            <person name="Mu Y."/>
        </authorList>
    </citation>
    <scope>NUCLEOTIDE SEQUENCE [LARGE SCALE GENOMIC DNA]</scope>
    <source>
        <strain evidence="2 3">CB3</strain>
    </source>
</reference>
<gene>
    <name evidence="2" type="ORF">EET67_16940</name>
</gene>
<dbReference type="EMBL" id="RKST01000017">
    <property type="protein sequence ID" value="RUM96669.1"/>
    <property type="molecule type" value="Genomic_DNA"/>
</dbReference>
<dbReference type="GO" id="GO:0019171">
    <property type="term" value="F:(3R)-hydroxyacyl-[acyl-carrier-protein] dehydratase activity"/>
    <property type="evidence" value="ECO:0007669"/>
    <property type="project" value="TreeGrafter"/>
</dbReference>
<dbReference type="PANTHER" id="PTHR43437:SF3">
    <property type="entry name" value="HYDROXYACYL-THIOESTER DEHYDRATASE TYPE 2, MITOCHONDRIAL"/>
    <property type="match status" value="1"/>
</dbReference>
<keyword evidence="3" id="KW-1185">Reference proteome</keyword>
<dbReference type="InterPro" id="IPR050965">
    <property type="entry name" value="UPF0336/Enoyl-CoA_hydratase"/>
</dbReference>
<sequence length="143" mass="16017">MADFYLRVGDEVSLDREVTEQAVNTFADLSGDHSPNHVDEGEMAASTYKGRIAHGAMLVAYMSACSTEIVERVPNVRATETPVSLGYDGIRYIRPVYIGDRLKLHYTVKEVDVERRRTRSTITITNQNGDLVCVGEHILKWVS</sequence>
<dbReference type="Gene3D" id="3.10.129.10">
    <property type="entry name" value="Hotdog Thioesterase"/>
    <property type="match status" value="1"/>
</dbReference>
<evidence type="ECO:0000259" key="1">
    <source>
        <dbReference type="Pfam" id="PF01575"/>
    </source>
</evidence>
<dbReference type="OrthoDB" id="9796589at2"/>
<name>A0A432V391_9HYPH</name>
<dbReference type="Pfam" id="PF01575">
    <property type="entry name" value="MaoC_dehydratas"/>
    <property type="match status" value="1"/>
</dbReference>
<organism evidence="2 3">
    <name type="scientific">Borborobacter arsenicus</name>
    <dbReference type="NCBI Taxonomy" id="1851146"/>
    <lineage>
        <taxon>Bacteria</taxon>
        <taxon>Pseudomonadati</taxon>
        <taxon>Pseudomonadota</taxon>
        <taxon>Alphaproteobacteria</taxon>
        <taxon>Hyphomicrobiales</taxon>
        <taxon>Phyllobacteriaceae</taxon>
        <taxon>Borborobacter</taxon>
    </lineage>
</organism>
<dbReference type="InterPro" id="IPR029069">
    <property type="entry name" value="HotDog_dom_sf"/>
</dbReference>
<protein>
    <submittedName>
        <fullName evidence="2">Dehydratase</fullName>
    </submittedName>
</protein>
<accession>A0A432V391</accession>
<feature type="domain" description="MaoC-like" evidence="1">
    <location>
        <begin position="14"/>
        <end position="119"/>
    </location>
</feature>
<dbReference type="InterPro" id="IPR002539">
    <property type="entry name" value="MaoC-like_dom"/>
</dbReference>
<dbReference type="SUPFAM" id="SSF54637">
    <property type="entry name" value="Thioesterase/thiol ester dehydrase-isomerase"/>
    <property type="match status" value="1"/>
</dbReference>
<dbReference type="AlphaFoldDB" id="A0A432V391"/>
<evidence type="ECO:0000313" key="2">
    <source>
        <dbReference type="EMBL" id="RUM96669.1"/>
    </source>
</evidence>